<name>A0AAD2H0V8_9AGAR</name>
<dbReference type="PANTHER" id="PTHR47338:SF29">
    <property type="entry name" value="ZN(2)-C6 FUNGAL-TYPE DOMAIN-CONTAINING PROTEIN"/>
    <property type="match status" value="1"/>
</dbReference>
<dbReference type="Proteomes" id="UP001295794">
    <property type="component" value="Unassembled WGS sequence"/>
</dbReference>
<dbReference type="InterPro" id="IPR036864">
    <property type="entry name" value="Zn2-C6_fun-type_DNA-bd_sf"/>
</dbReference>
<keyword evidence="8" id="KW-1185">Reference proteome</keyword>
<comment type="caution">
    <text evidence="7">The sequence shown here is derived from an EMBL/GenBank/DDBJ whole genome shotgun (WGS) entry which is preliminary data.</text>
</comment>
<dbReference type="GO" id="GO:0000981">
    <property type="term" value="F:DNA-binding transcription factor activity, RNA polymerase II-specific"/>
    <property type="evidence" value="ECO:0007669"/>
    <property type="project" value="InterPro"/>
</dbReference>
<accession>A0AAD2H0V8</accession>
<dbReference type="Pfam" id="PF00172">
    <property type="entry name" value="Zn_clus"/>
    <property type="match status" value="1"/>
</dbReference>
<gene>
    <name evidence="7" type="ORF">MYCIT1_LOCUS9436</name>
</gene>
<dbReference type="PROSITE" id="PS50048">
    <property type="entry name" value="ZN2_CY6_FUNGAL_2"/>
    <property type="match status" value="1"/>
</dbReference>
<dbReference type="SUPFAM" id="SSF57701">
    <property type="entry name" value="Zn2/Cys6 DNA-binding domain"/>
    <property type="match status" value="1"/>
</dbReference>
<dbReference type="GO" id="GO:0008270">
    <property type="term" value="F:zinc ion binding"/>
    <property type="evidence" value="ECO:0007669"/>
    <property type="project" value="InterPro"/>
</dbReference>
<dbReference type="CDD" id="cd12148">
    <property type="entry name" value="fungal_TF_MHR"/>
    <property type="match status" value="1"/>
</dbReference>
<dbReference type="Gene3D" id="4.10.240.10">
    <property type="entry name" value="Zn(2)-C6 fungal-type DNA-binding domain"/>
    <property type="match status" value="1"/>
</dbReference>
<dbReference type="EMBL" id="CAVNYO010000116">
    <property type="protein sequence ID" value="CAK5267156.1"/>
    <property type="molecule type" value="Genomic_DNA"/>
</dbReference>
<keyword evidence="5" id="KW-0539">Nucleus</keyword>
<dbReference type="InterPro" id="IPR050815">
    <property type="entry name" value="TF_fung"/>
</dbReference>
<keyword evidence="2" id="KW-0479">Metal-binding</keyword>
<evidence type="ECO:0000256" key="4">
    <source>
        <dbReference type="ARBA" id="ARBA00023163"/>
    </source>
</evidence>
<dbReference type="PANTHER" id="PTHR47338">
    <property type="entry name" value="ZN(II)2CYS6 TRANSCRIPTION FACTOR (EUROFUNG)-RELATED"/>
    <property type="match status" value="1"/>
</dbReference>
<proteinExistence type="predicted"/>
<dbReference type="PROSITE" id="PS00463">
    <property type="entry name" value="ZN2_CY6_FUNGAL_1"/>
    <property type="match status" value="1"/>
</dbReference>
<evidence type="ECO:0000313" key="7">
    <source>
        <dbReference type="EMBL" id="CAK5267156.1"/>
    </source>
</evidence>
<comment type="subcellular location">
    <subcellularLocation>
        <location evidence="1">Nucleus</location>
    </subcellularLocation>
</comment>
<dbReference type="GO" id="GO:0005634">
    <property type="term" value="C:nucleus"/>
    <property type="evidence" value="ECO:0007669"/>
    <property type="project" value="UniProtKB-SubCell"/>
</dbReference>
<dbReference type="SMART" id="SM00066">
    <property type="entry name" value="GAL4"/>
    <property type="match status" value="1"/>
</dbReference>
<dbReference type="CDD" id="cd00067">
    <property type="entry name" value="GAL4"/>
    <property type="match status" value="1"/>
</dbReference>
<protein>
    <recommendedName>
        <fullName evidence="6">Zn(2)-C6 fungal-type domain-containing protein</fullName>
    </recommendedName>
</protein>
<keyword evidence="4" id="KW-0804">Transcription</keyword>
<feature type="domain" description="Zn(2)-C6 fungal-type" evidence="6">
    <location>
        <begin position="21"/>
        <end position="53"/>
    </location>
</feature>
<keyword evidence="3" id="KW-0805">Transcription regulation</keyword>
<evidence type="ECO:0000313" key="8">
    <source>
        <dbReference type="Proteomes" id="UP001295794"/>
    </source>
</evidence>
<sequence>MSSSRTPQPSRHGTALRRGKACLNCRHLKIKCDGERPVCGPCTRVPKDDPCEFTDDGTSRTVELENTIVRLQSRIDELEDKDLPPRVAHPLLDAFWPHMTEVGYFLHPSRLQDVSRPPPALLFAVYLWSAQLTGQSDMESTFLRRAQTHLATETSSASFLYTIQAHVLLSTYMLRNCRLVEAEYYASGAGSLALGYHLNASSHSPLDGEQIRGFWAVVTLQSMLGIAISILDAPGVEISTPMSGWEEGYSGSAQTLQAFLYDDVPGSLSAATSQAAVLLHYSRRQTAGADISWLDSRIARFWSSLPPIAGYPLAHGLAATATIHLHRFRATADSRGKRIYAATSLVGGPRAMNPGMPALIALGCDVLMDEMREAESGGGSLLLLEKLQVGITALRLYAENSPLARYHLGRILQQHAAF</sequence>
<evidence type="ECO:0000256" key="5">
    <source>
        <dbReference type="ARBA" id="ARBA00023242"/>
    </source>
</evidence>
<dbReference type="AlphaFoldDB" id="A0AAD2H0V8"/>
<organism evidence="7 8">
    <name type="scientific">Mycena citricolor</name>
    <dbReference type="NCBI Taxonomy" id="2018698"/>
    <lineage>
        <taxon>Eukaryota</taxon>
        <taxon>Fungi</taxon>
        <taxon>Dikarya</taxon>
        <taxon>Basidiomycota</taxon>
        <taxon>Agaricomycotina</taxon>
        <taxon>Agaricomycetes</taxon>
        <taxon>Agaricomycetidae</taxon>
        <taxon>Agaricales</taxon>
        <taxon>Marasmiineae</taxon>
        <taxon>Mycenaceae</taxon>
        <taxon>Mycena</taxon>
    </lineage>
</organism>
<reference evidence="7" key="1">
    <citation type="submission" date="2023-11" db="EMBL/GenBank/DDBJ databases">
        <authorList>
            <person name="De Vega J J."/>
            <person name="De Vega J J."/>
        </authorList>
    </citation>
    <scope>NUCLEOTIDE SEQUENCE</scope>
</reference>
<evidence type="ECO:0000256" key="1">
    <source>
        <dbReference type="ARBA" id="ARBA00004123"/>
    </source>
</evidence>
<dbReference type="InterPro" id="IPR001138">
    <property type="entry name" value="Zn2Cys6_DnaBD"/>
</dbReference>
<evidence type="ECO:0000256" key="3">
    <source>
        <dbReference type="ARBA" id="ARBA00023015"/>
    </source>
</evidence>
<evidence type="ECO:0000256" key="2">
    <source>
        <dbReference type="ARBA" id="ARBA00022723"/>
    </source>
</evidence>
<evidence type="ECO:0000259" key="6">
    <source>
        <dbReference type="PROSITE" id="PS50048"/>
    </source>
</evidence>